<reference evidence="1 2" key="1">
    <citation type="journal article" date="2016" name="Proc. Natl. Acad. Sci. U.S.A.">
        <title>Lipid metabolic changes in an early divergent fungus govern the establishment of a mutualistic symbiosis with endobacteria.</title>
        <authorList>
            <person name="Lastovetsky O.A."/>
            <person name="Gaspar M.L."/>
            <person name="Mondo S.J."/>
            <person name="LaButti K.M."/>
            <person name="Sandor L."/>
            <person name="Grigoriev I.V."/>
            <person name="Henry S.A."/>
            <person name="Pawlowska T.E."/>
        </authorList>
    </citation>
    <scope>NUCLEOTIDE SEQUENCE [LARGE SCALE GENOMIC DNA]</scope>
    <source>
        <strain evidence="1 2">ATCC 11559</strain>
    </source>
</reference>
<proteinExistence type="predicted"/>
<dbReference type="OMA" id="NTENVCL"/>
<organism evidence="1 2">
    <name type="scientific">Rhizopus microsporus</name>
    <dbReference type="NCBI Taxonomy" id="58291"/>
    <lineage>
        <taxon>Eukaryota</taxon>
        <taxon>Fungi</taxon>
        <taxon>Fungi incertae sedis</taxon>
        <taxon>Mucoromycota</taxon>
        <taxon>Mucoromycotina</taxon>
        <taxon>Mucoromycetes</taxon>
        <taxon>Mucorales</taxon>
        <taxon>Mucorineae</taxon>
        <taxon>Rhizopodaceae</taxon>
        <taxon>Rhizopus</taxon>
    </lineage>
</organism>
<dbReference type="Proteomes" id="UP000242381">
    <property type="component" value="Unassembled WGS sequence"/>
</dbReference>
<accession>A0A1X0RTM6</accession>
<dbReference type="EMBL" id="KV921428">
    <property type="protein sequence ID" value="ORE15349.1"/>
    <property type="molecule type" value="Genomic_DNA"/>
</dbReference>
<protein>
    <submittedName>
        <fullName evidence="1">Uncharacterized protein</fullName>
    </submittedName>
</protein>
<dbReference type="AlphaFoldDB" id="A0A1X0RTM6"/>
<sequence length="84" mass="9618">MRFITNTENVCLVALDYAGLSTSSNDLYGFLKQHPNLKIIIITIIIDSIADKSNVLTYKRSRLLNEPDTLKKFECRSKLVQRSK</sequence>
<evidence type="ECO:0000313" key="2">
    <source>
        <dbReference type="Proteomes" id="UP000242381"/>
    </source>
</evidence>
<gene>
    <name evidence="1" type="ORF">BCV71DRAFT_219612</name>
</gene>
<name>A0A1X0RTM6_RHIZD</name>
<evidence type="ECO:0000313" key="1">
    <source>
        <dbReference type="EMBL" id="ORE15349.1"/>
    </source>
</evidence>